<dbReference type="SUPFAM" id="SSF49299">
    <property type="entry name" value="PKD domain"/>
    <property type="match status" value="2"/>
</dbReference>
<proteinExistence type="predicted"/>
<reference evidence="4" key="1">
    <citation type="journal article" date="2019" name="Int. J. Syst. Evol. Microbiol.">
        <title>The Global Catalogue of Microorganisms (GCM) 10K type strain sequencing project: providing services to taxonomists for standard genome sequencing and annotation.</title>
        <authorList>
            <consortium name="The Broad Institute Genomics Platform"/>
            <consortium name="The Broad Institute Genome Sequencing Center for Infectious Disease"/>
            <person name="Wu L."/>
            <person name="Ma J."/>
        </authorList>
    </citation>
    <scope>NUCLEOTIDE SEQUENCE [LARGE SCALE GENOMIC DNA]</scope>
    <source>
        <strain evidence="4">CGMCC 4.7241</strain>
    </source>
</reference>
<protein>
    <submittedName>
        <fullName evidence="3">PKD domain-containing protein</fullName>
    </submittedName>
</protein>
<dbReference type="InterPro" id="IPR035986">
    <property type="entry name" value="PKD_dom_sf"/>
</dbReference>
<dbReference type="Gene3D" id="2.60.40.10">
    <property type="entry name" value="Immunoglobulins"/>
    <property type="match status" value="3"/>
</dbReference>
<dbReference type="SMART" id="SM00089">
    <property type="entry name" value="PKD"/>
    <property type="match status" value="2"/>
</dbReference>
<dbReference type="InterPro" id="IPR013783">
    <property type="entry name" value="Ig-like_fold"/>
</dbReference>
<dbReference type="RefSeq" id="WP_205117296.1">
    <property type="nucleotide sequence ID" value="NZ_JAFBCM010000001.1"/>
</dbReference>
<evidence type="ECO:0000313" key="3">
    <source>
        <dbReference type="EMBL" id="MFC3761075.1"/>
    </source>
</evidence>
<gene>
    <name evidence="3" type="ORF">ACFOUW_09505</name>
</gene>
<dbReference type="Proteomes" id="UP001595699">
    <property type="component" value="Unassembled WGS sequence"/>
</dbReference>
<sequence length="596" mass="60349">MRRSMAAALVLGLITLFLGAVGAGTANAAETKTATMTLSGSGEDPLLRTLIHCDGCAPDAIFDCGDDCEITAGIKFGVTTQLEWSAPFTVRTTHDPADIHQGDTTNVSNTVSAGAGTMRVRFAVPWEAGLFACGGSFKPCGPKGTDDWQSTNYRVSGTLTMTSAPVTCTPPITGLGPVACNYSASATVLPETCIDPACLVDIQARLGVTGTVSVDAAGVIVSRTATFHGAKDLTVASSPAADDLAIPCSAAAGTDLVYGVGPATYRSPSVRATGNLGLNIYVDGPGPANLEENIGLASGTIFDQPLSLTGGSRTNHNLGDVQRDAIAPRITGVQQAGTFVEGANVGFSATVTDNCLGNGASYAWAFSDGGSANGNPAQHAFADNGSYTGKLTVSDAGGNPVSHDFAVQPISNAPPSATATPVGTAFWGVPVSFHASAVDPGPADQATLTYAWTFGDGGTAAGADVTHTYANPGAYTAKVTVTDKDGGVGTATVTATIAKRATATTYTGPRKSLPLLRVTLTGRLVDGLGNPVTGRTLRFALGSHTDTGRTNQSGNASGSVVPPILLGTTNVKASFAGDAFYEPSQDGPYPFRVGIL</sequence>
<keyword evidence="1" id="KW-0732">Signal</keyword>
<feature type="signal peptide" evidence="1">
    <location>
        <begin position="1"/>
        <end position="28"/>
    </location>
</feature>
<feature type="domain" description="PKD" evidence="2">
    <location>
        <begin position="449"/>
        <end position="504"/>
    </location>
</feature>
<keyword evidence="4" id="KW-1185">Reference proteome</keyword>
<dbReference type="EMBL" id="JBHRZH010000006">
    <property type="protein sequence ID" value="MFC3761075.1"/>
    <property type="molecule type" value="Genomic_DNA"/>
</dbReference>
<evidence type="ECO:0000256" key="1">
    <source>
        <dbReference type="SAM" id="SignalP"/>
    </source>
</evidence>
<feature type="chain" id="PRO_5046752249" evidence="1">
    <location>
        <begin position="29"/>
        <end position="596"/>
    </location>
</feature>
<dbReference type="SUPFAM" id="SSF49373">
    <property type="entry name" value="Invasin/intimin cell-adhesion fragments"/>
    <property type="match status" value="1"/>
</dbReference>
<dbReference type="InterPro" id="IPR008964">
    <property type="entry name" value="Invasin/intimin_cell_adhesion"/>
</dbReference>
<evidence type="ECO:0000313" key="4">
    <source>
        <dbReference type="Proteomes" id="UP001595699"/>
    </source>
</evidence>
<dbReference type="PROSITE" id="PS50093">
    <property type="entry name" value="PKD"/>
    <property type="match status" value="2"/>
</dbReference>
<dbReference type="Pfam" id="PF18911">
    <property type="entry name" value="PKD_4"/>
    <property type="match status" value="2"/>
</dbReference>
<organism evidence="3 4">
    <name type="scientific">Tenggerimyces flavus</name>
    <dbReference type="NCBI Taxonomy" id="1708749"/>
    <lineage>
        <taxon>Bacteria</taxon>
        <taxon>Bacillati</taxon>
        <taxon>Actinomycetota</taxon>
        <taxon>Actinomycetes</taxon>
        <taxon>Propionibacteriales</taxon>
        <taxon>Nocardioidaceae</taxon>
        <taxon>Tenggerimyces</taxon>
    </lineage>
</organism>
<accession>A0ABV7Y753</accession>
<name>A0ABV7Y753_9ACTN</name>
<dbReference type="InterPro" id="IPR000601">
    <property type="entry name" value="PKD_dom"/>
</dbReference>
<dbReference type="CDD" id="cd00146">
    <property type="entry name" value="PKD"/>
    <property type="match status" value="2"/>
</dbReference>
<feature type="domain" description="PKD" evidence="2">
    <location>
        <begin position="357"/>
        <end position="408"/>
    </location>
</feature>
<comment type="caution">
    <text evidence="3">The sequence shown here is derived from an EMBL/GenBank/DDBJ whole genome shotgun (WGS) entry which is preliminary data.</text>
</comment>
<dbReference type="InterPro" id="IPR022409">
    <property type="entry name" value="PKD/Chitinase_dom"/>
</dbReference>
<evidence type="ECO:0000259" key="2">
    <source>
        <dbReference type="PROSITE" id="PS50093"/>
    </source>
</evidence>